<protein>
    <submittedName>
        <fullName evidence="11">Transporter</fullName>
    </submittedName>
</protein>
<feature type="region of interest" description="Disordered" evidence="8">
    <location>
        <begin position="521"/>
        <end position="589"/>
    </location>
</feature>
<dbReference type="AlphaFoldDB" id="A0A3A2ZAY0"/>
<evidence type="ECO:0000256" key="9">
    <source>
        <dbReference type="SAM" id="Phobius"/>
    </source>
</evidence>
<feature type="transmembrane region" description="Helical" evidence="9">
    <location>
        <begin position="380"/>
        <end position="400"/>
    </location>
</feature>
<feature type="transmembrane region" description="Helical" evidence="9">
    <location>
        <begin position="443"/>
        <end position="462"/>
    </location>
</feature>
<feature type="compositionally biased region" description="Basic and acidic residues" evidence="8">
    <location>
        <begin position="542"/>
        <end position="553"/>
    </location>
</feature>
<evidence type="ECO:0000256" key="4">
    <source>
        <dbReference type="ARBA" id="ARBA00022692"/>
    </source>
</evidence>
<sequence>MSPNNRQTAQIYGFVGKPLLYFTSVFVSLGVFLFGYDQGVMSGIITGWYFKDYFDQPSRAAIGTVVAILEIGALVSSLLVGRIGDLIGRRKTILYGSIVFFIGGALQTFATGLPIMMVGRIIAGLGVGALSTIVPVYQSEISSEFIFVLGLPFVKPPHNRGKLACIEFTGNISGYAASVWVDYFCSFIDGNYSWRLPLMCQCIMGFLLGLGSLIICESPRWLLDNDYDEEGMVVIANLYGEGDLHNDKARQEYREIKMNVLLQRQEGERSYSDMFKRYYKRVLIAMSAQALAQLNGINVISYYAPLVFESAGWAGRDAILMTGINAITYLASTVPPWYLVDRWGRRPILLSGAVAMVISLSLISYFIYIDITATPTLTVILVMIYNAAFGASWGPIPWLYPPEILPLSIRAKGASLSTASNWAFNWLVGEVTPILQAAIKWRLYLVHAFFCACSFVLVYFLYPETSGVRLEDMDLLFGDASAAITPATQAERGSLMGAGSPVPSLDIRRQYGQLGAESTIPSLEIDPSNVGNEGITKSGRSPPREDSASRSDGIRSWISNMVTRHKGSQEQVHDTQYKRLGQDEEESEQ</sequence>
<dbReference type="EMBL" id="MVGC01000342">
    <property type="protein sequence ID" value="RJE20066.1"/>
    <property type="molecule type" value="Genomic_DNA"/>
</dbReference>
<evidence type="ECO:0000256" key="3">
    <source>
        <dbReference type="ARBA" id="ARBA00022448"/>
    </source>
</evidence>
<accession>A0A3A2ZAY0</accession>
<dbReference type="PANTHER" id="PTHR48022">
    <property type="entry name" value="PLASTIDIC GLUCOSE TRANSPORTER 4"/>
    <property type="match status" value="1"/>
</dbReference>
<feature type="transmembrane region" description="Helical" evidence="9">
    <location>
        <begin position="20"/>
        <end position="40"/>
    </location>
</feature>
<dbReference type="GO" id="GO:0016020">
    <property type="term" value="C:membrane"/>
    <property type="evidence" value="ECO:0007669"/>
    <property type="project" value="UniProtKB-SubCell"/>
</dbReference>
<evidence type="ECO:0000259" key="10">
    <source>
        <dbReference type="PROSITE" id="PS50850"/>
    </source>
</evidence>
<dbReference type="InterPro" id="IPR003663">
    <property type="entry name" value="Sugar/inositol_transpt"/>
</dbReference>
<evidence type="ECO:0000256" key="6">
    <source>
        <dbReference type="ARBA" id="ARBA00023136"/>
    </source>
</evidence>
<dbReference type="InterPro" id="IPR020846">
    <property type="entry name" value="MFS_dom"/>
</dbReference>
<evidence type="ECO:0000256" key="8">
    <source>
        <dbReference type="SAM" id="MobiDB-lite"/>
    </source>
</evidence>
<dbReference type="PRINTS" id="PR00171">
    <property type="entry name" value="SUGRTRNSPORT"/>
</dbReference>
<keyword evidence="5 9" id="KW-1133">Transmembrane helix</keyword>
<keyword evidence="3 7" id="KW-0813">Transport</keyword>
<feature type="transmembrane region" description="Helical" evidence="9">
    <location>
        <begin position="92"/>
        <end position="109"/>
    </location>
</feature>
<dbReference type="Pfam" id="PF00083">
    <property type="entry name" value="Sugar_tr"/>
    <property type="match status" value="1"/>
</dbReference>
<dbReference type="GO" id="GO:0005351">
    <property type="term" value="F:carbohydrate:proton symporter activity"/>
    <property type="evidence" value="ECO:0007669"/>
    <property type="project" value="TreeGrafter"/>
</dbReference>
<keyword evidence="12" id="KW-1185">Reference proteome</keyword>
<dbReference type="NCBIfam" id="TIGR00879">
    <property type="entry name" value="SP"/>
    <property type="match status" value="1"/>
</dbReference>
<comment type="similarity">
    <text evidence="2 7">Belongs to the major facilitator superfamily. Sugar transporter (TC 2.A.1.1) family.</text>
</comment>
<evidence type="ECO:0000256" key="1">
    <source>
        <dbReference type="ARBA" id="ARBA00004141"/>
    </source>
</evidence>
<reference evidence="12" key="1">
    <citation type="submission" date="2017-02" db="EMBL/GenBank/DDBJ databases">
        <authorList>
            <person name="Tafer H."/>
            <person name="Lopandic K."/>
        </authorList>
    </citation>
    <scope>NUCLEOTIDE SEQUENCE [LARGE SCALE GENOMIC DNA]</scope>
    <source>
        <strain evidence="12">CBS 366.77</strain>
    </source>
</reference>
<name>A0A3A2ZAY0_9EURO</name>
<dbReference type="InterPro" id="IPR050360">
    <property type="entry name" value="MFS_Sugar_Transporters"/>
</dbReference>
<evidence type="ECO:0000256" key="5">
    <source>
        <dbReference type="ARBA" id="ARBA00022989"/>
    </source>
</evidence>
<gene>
    <name evidence="11" type="ORF">PHISCL_07604</name>
</gene>
<comment type="caution">
    <text evidence="11">The sequence shown here is derived from an EMBL/GenBank/DDBJ whole genome shotgun (WGS) entry which is preliminary data.</text>
</comment>
<organism evidence="11 12">
    <name type="scientific">Aspergillus sclerotialis</name>
    <dbReference type="NCBI Taxonomy" id="2070753"/>
    <lineage>
        <taxon>Eukaryota</taxon>
        <taxon>Fungi</taxon>
        <taxon>Dikarya</taxon>
        <taxon>Ascomycota</taxon>
        <taxon>Pezizomycotina</taxon>
        <taxon>Eurotiomycetes</taxon>
        <taxon>Eurotiomycetidae</taxon>
        <taxon>Eurotiales</taxon>
        <taxon>Aspergillaceae</taxon>
        <taxon>Aspergillus</taxon>
        <taxon>Aspergillus subgen. Polypaecilum</taxon>
    </lineage>
</organism>
<feature type="domain" description="Major facilitator superfamily (MFS) profile" evidence="10">
    <location>
        <begin position="23"/>
        <end position="466"/>
    </location>
</feature>
<feature type="transmembrane region" description="Helical" evidence="9">
    <location>
        <begin position="60"/>
        <end position="80"/>
    </location>
</feature>
<feature type="compositionally biased region" description="Basic and acidic residues" evidence="8">
    <location>
        <begin position="567"/>
        <end position="582"/>
    </location>
</feature>
<feature type="transmembrane region" description="Helical" evidence="9">
    <location>
        <begin position="282"/>
        <end position="306"/>
    </location>
</feature>
<dbReference type="PROSITE" id="PS50850">
    <property type="entry name" value="MFS"/>
    <property type="match status" value="1"/>
</dbReference>
<feature type="transmembrane region" description="Helical" evidence="9">
    <location>
        <begin position="318"/>
        <end position="340"/>
    </location>
</feature>
<dbReference type="OrthoDB" id="648285at2759"/>
<dbReference type="InterPro" id="IPR036259">
    <property type="entry name" value="MFS_trans_sf"/>
</dbReference>
<keyword evidence="6 9" id="KW-0472">Membrane</keyword>
<comment type="subcellular location">
    <subcellularLocation>
        <location evidence="1">Membrane</location>
        <topology evidence="1">Multi-pass membrane protein</topology>
    </subcellularLocation>
</comment>
<evidence type="ECO:0000313" key="11">
    <source>
        <dbReference type="EMBL" id="RJE20066.1"/>
    </source>
</evidence>
<evidence type="ECO:0000256" key="7">
    <source>
        <dbReference type="RuleBase" id="RU003346"/>
    </source>
</evidence>
<evidence type="ECO:0000313" key="12">
    <source>
        <dbReference type="Proteomes" id="UP000266188"/>
    </source>
</evidence>
<dbReference type="SUPFAM" id="SSF103473">
    <property type="entry name" value="MFS general substrate transporter"/>
    <property type="match status" value="1"/>
</dbReference>
<dbReference type="Proteomes" id="UP000266188">
    <property type="component" value="Unassembled WGS sequence"/>
</dbReference>
<proteinExistence type="inferred from homology"/>
<dbReference type="PANTHER" id="PTHR48022:SF73">
    <property type="entry name" value="METABOLITE TRANSPORT PROTEIN YDL199C-RELATED"/>
    <property type="match status" value="1"/>
</dbReference>
<dbReference type="Gene3D" id="1.20.1250.20">
    <property type="entry name" value="MFS general substrate transporter like domains"/>
    <property type="match status" value="1"/>
</dbReference>
<feature type="transmembrane region" description="Helical" evidence="9">
    <location>
        <begin position="347"/>
        <end position="368"/>
    </location>
</feature>
<dbReference type="InterPro" id="IPR005828">
    <property type="entry name" value="MFS_sugar_transport-like"/>
</dbReference>
<evidence type="ECO:0000256" key="2">
    <source>
        <dbReference type="ARBA" id="ARBA00010992"/>
    </source>
</evidence>
<keyword evidence="4 9" id="KW-0812">Transmembrane</keyword>
<dbReference type="FunFam" id="1.20.1250.20:FF:000119">
    <property type="entry name" value="MFS monosaccharide transporter, putative"/>
    <property type="match status" value="1"/>
</dbReference>